<dbReference type="Pfam" id="PF12867">
    <property type="entry name" value="DinB_2"/>
    <property type="match status" value="1"/>
</dbReference>
<evidence type="ECO:0000313" key="3">
    <source>
        <dbReference type="Proteomes" id="UP000253606"/>
    </source>
</evidence>
<protein>
    <recommendedName>
        <fullName evidence="1">DinB-like domain-containing protein</fullName>
    </recommendedName>
</protein>
<dbReference type="Proteomes" id="UP000253606">
    <property type="component" value="Chromosome"/>
</dbReference>
<feature type="domain" description="DinB-like" evidence="1">
    <location>
        <begin position="12"/>
        <end position="150"/>
    </location>
</feature>
<reference evidence="2 3" key="1">
    <citation type="journal article" date="2018" name="Front. Microbiol.">
        <title>Hydrolytic Capabilities as a Key to Environmental Success: Chitinolytic and Cellulolytic Acidobacteria From Acidic Sub-arctic Soils and Boreal Peatlands.</title>
        <authorList>
            <person name="Belova S.E."/>
            <person name="Ravin N.V."/>
            <person name="Pankratov T.A."/>
            <person name="Rakitin A.L."/>
            <person name="Ivanova A.A."/>
            <person name="Beletsky A.V."/>
            <person name="Mardanov A.V."/>
            <person name="Sinninghe Damste J.S."/>
            <person name="Dedysh S.N."/>
        </authorList>
    </citation>
    <scope>NUCLEOTIDE SEQUENCE [LARGE SCALE GENOMIC DNA]</scope>
    <source>
        <strain evidence="2 3">SBC82</strain>
    </source>
</reference>
<dbReference type="InterPro" id="IPR034660">
    <property type="entry name" value="DinB/YfiT-like"/>
</dbReference>
<dbReference type="KEGG" id="abas:ACPOL_4431"/>
<dbReference type="EMBL" id="CP030840">
    <property type="protein sequence ID" value="AXC13704.1"/>
    <property type="molecule type" value="Genomic_DNA"/>
</dbReference>
<dbReference type="SUPFAM" id="SSF109854">
    <property type="entry name" value="DinB/YfiT-like putative metalloenzymes"/>
    <property type="match status" value="1"/>
</dbReference>
<accession>A0A2Z5G4E4</accession>
<dbReference type="Gene3D" id="1.20.120.450">
    <property type="entry name" value="dinb family like domain"/>
    <property type="match status" value="1"/>
</dbReference>
<evidence type="ECO:0000313" key="2">
    <source>
        <dbReference type="EMBL" id="AXC13704.1"/>
    </source>
</evidence>
<proteinExistence type="predicted"/>
<dbReference type="InterPro" id="IPR024775">
    <property type="entry name" value="DinB-like"/>
</dbReference>
<gene>
    <name evidence="2" type="ORF">ACPOL_4431</name>
</gene>
<name>A0A2Z5G4E4_9BACT</name>
<dbReference type="AlphaFoldDB" id="A0A2Z5G4E4"/>
<sequence>MENDLVQSIALLSRTPRTLDALLRDLPGIWTSANEGEETWSVVDVIGHLIDGEKVNWMPRAKMILQYGNKREFEPFDRMRYLREDQGRSLDGLLDEFAQLRSENLVQLGALSLSREDLNLRGRHPVFGEVTLAQLLATWATHDLTHLHQISRVIAHQNREAVGPWNQYLGVLHCSGHSSG</sequence>
<keyword evidence="3" id="KW-1185">Reference proteome</keyword>
<organism evidence="2 3">
    <name type="scientific">Acidisarcina polymorpha</name>
    <dbReference type="NCBI Taxonomy" id="2211140"/>
    <lineage>
        <taxon>Bacteria</taxon>
        <taxon>Pseudomonadati</taxon>
        <taxon>Acidobacteriota</taxon>
        <taxon>Terriglobia</taxon>
        <taxon>Terriglobales</taxon>
        <taxon>Acidobacteriaceae</taxon>
        <taxon>Acidisarcina</taxon>
    </lineage>
</organism>
<dbReference type="OrthoDB" id="1434917at2"/>
<evidence type="ECO:0000259" key="1">
    <source>
        <dbReference type="Pfam" id="PF12867"/>
    </source>
</evidence>
<dbReference type="RefSeq" id="WP_114208635.1">
    <property type="nucleotide sequence ID" value="NZ_CP030840.1"/>
</dbReference>